<dbReference type="SUPFAM" id="SSF56935">
    <property type="entry name" value="Porins"/>
    <property type="match status" value="1"/>
</dbReference>
<keyword evidence="2" id="KW-0808">Transferase</keyword>
<feature type="chain" id="PRO_5026987872" evidence="1">
    <location>
        <begin position="24"/>
        <end position="344"/>
    </location>
</feature>
<accession>A0A6N7BZA6</accession>
<evidence type="ECO:0000256" key="1">
    <source>
        <dbReference type="SAM" id="SignalP"/>
    </source>
</evidence>
<feature type="signal peptide" evidence="1">
    <location>
        <begin position="1"/>
        <end position="23"/>
    </location>
</feature>
<keyword evidence="3" id="KW-1185">Reference proteome</keyword>
<organism evidence="2 3">
    <name type="scientific">Psychrobacter nivimaris</name>
    <dbReference type="NCBI Taxonomy" id="281738"/>
    <lineage>
        <taxon>Bacteria</taxon>
        <taxon>Pseudomonadati</taxon>
        <taxon>Pseudomonadota</taxon>
        <taxon>Gammaproteobacteria</taxon>
        <taxon>Moraxellales</taxon>
        <taxon>Moraxellaceae</taxon>
        <taxon>Psychrobacter</taxon>
    </lineage>
</organism>
<comment type="caution">
    <text evidence="2">The sequence shown here is derived from an EMBL/GenBank/DDBJ whole genome shotgun (WGS) entry which is preliminary data.</text>
</comment>
<dbReference type="Proteomes" id="UP000471465">
    <property type="component" value="Unassembled WGS sequence"/>
</dbReference>
<keyword evidence="1" id="KW-0732">Signal</keyword>
<dbReference type="AlphaFoldDB" id="A0A6N7BZA6"/>
<dbReference type="EMBL" id="VZIZ01000033">
    <property type="protein sequence ID" value="KAF0567870.1"/>
    <property type="molecule type" value="Genomic_DNA"/>
</dbReference>
<keyword evidence="2" id="KW-0418">Kinase</keyword>
<evidence type="ECO:0000313" key="3">
    <source>
        <dbReference type="Proteomes" id="UP000471465"/>
    </source>
</evidence>
<protein>
    <submittedName>
        <fullName evidence="2">Signal transduction histidine kinase</fullName>
    </submittedName>
</protein>
<reference evidence="2 3" key="1">
    <citation type="submission" date="2019-09" db="EMBL/GenBank/DDBJ databases">
        <title>Draft genome sequence of Psychrobacter nivimaris LAMA 639, in search for biotechnological relevant genes.</title>
        <authorList>
            <person name="Lima A.O.S."/>
            <person name="Staloch B.E.K."/>
            <person name="Freitas R.C."/>
            <person name="Niero H."/>
            <person name="Silva M.A.C."/>
        </authorList>
    </citation>
    <scope>NUCLEOTIDE SEQUENCE [LARGE SCALE GENOMIC DNA]</scope>
    <source>
        <strain evidence="2 3">LAMA 639</strain>
    </source>
</reference>
<evidence type="ECO:0000313" key="2">
    <source>
        <dbReference type="EMBL" id="KAF0567870.1"/>
    </source>
</evidence>
<dbReference type="Gene3D" id="2.40.160.10">
    <property type="entry name" value="Porin"/>
    <property type="match status" value="1"/>
</dbReference>
<name>A0A6N7BZA6_9GAMM</name>
<dbReference type="InterPro" id="IPR023614">
    <property type="entry name" value="Porin_dom_sf"/>
</dbReference>
<dbReference type="GO" id="GO:0016301">
    <property type="term" value="F:kinase activity"/>
    <property type="evidence" value="ECO:0007669"/>
    <property type="project" value="UniProtKB-KW"/>
</dbReference>
<sequence>MMLYIKRLSVGFATVVTCVSAQAIDLVTTDDTTLSIGGYIKAEGAFNSPDEGESEFKGNLRQSRINVKTTKSVDDKKLTGFIEGDFYGDYAKGGSNLRLRHAYVQVDDLTVGKTWNGQFLAVAPLSTEQLDFWGTGLGTASGGGSYIRPDLTLHYTYKGLRFTAQDPVYDNASLPDMVVSYKDKISNFDYNVAVTARDAENGDGSDVGIGVSLAGKLTLGKDSLHASIYNGKGMGAYSAICVGGPLIMNGGVDCDAEDGKLISQTGYSVGYKHQFTQKLRGNLRYGEVNVNDAADTSANVKSANLIYEYLPDLDLGIEWRNQDVTTFPWMPAGQQIEIMAKYDF</sequence>
<gene>
    <name evidence="2" type="ORF">FQV37_1734</name>
</gene>
<proteinExistence type="predicted"/>